<proteinExistence type="predicted"/>
<evidence type="ECO:0000313" key="1">
    <source>
        <dbReference type="EMBL" id="CAB4915661.1"/>
    </source>
</evidence>
<accession>A0A6J7H420</accession>
<sequence length="78" mass="8983">MTNTTPTTPNHQTQPDEAPELRRFLVTQSEQFVVWATDENDACERLLEMDRDEEADHYHGTIGRSATWVNSALQPERP</sequence>
<name>A0A6J7H420_9ZZZZ</name>
<protein>
    <submittedName>
        <fullName evidence="1">Unannotated protein</fullName>
    </submittedName>
</protein>
<dbReference type="AlphaFoldDB" id="A0A6J7H420"/>
<dbReference type="EMBL" id="CAFBMK010000080">
    <property type="protein sequence ID" value="CAB4915661.1"/>
    <property type="molecule type" value="Genomic_DNA"/>
</dbReference>
<reference evidence="1" key="1">
    <citation type="submission" date="2020-05" db="EMBL/GenBank/DDBJ databases">
        <authorList>
            <person name="Chiriac C."/>
            <person name="Salcher M."/>
            <person name="Ghai R."/>
            <person name="Kavagutti S V."/>
        </authorList>
    </citation>
    <scope>NUCLEOTIDE SEQUENCE</scope>
</reference>
<organism evidence="1">
    <name type="scientific">freshwater metagenome</name>
    <dbReference type="NCBI Taxonomy" id="449393"/>
    <lineage>
        <taxon>unclassified sequences</taxon>
        <taxon>metagenomes</taxon>
        <taxon>ecological metagenomes</taxon>
    </lineage>
</organism>
<gene>
    <name evidence="1" type="ORF">UFOPK3564_01545</name>
</gene>